<evidence type="ECO:0000313" key="3">
    <source>
        <dbReference type="Proteomes" id="UP000299102"/>
    </source>
</evidence>
<dbReference type="EMBL" id="BGZK01000500">
    <property type="protein sequence ID" value="GBP47372.1"/>
    <property type="molecule type" value="Genomic_DNA"/>
</dbReference>
<dbReference type="Proteomes" id="UP000299102">
    <property type="component" value="Unassembled WGS sequence"/>
</dbReference>
<sequence length="160" mass="17428">MHSPFATCSGERRAAGDAWAYELRLAEHFYKLVKKRLDSSTRSATGTYQEQTEKIIVLPGPAILAPPRVYALCLGTSGTALFTALDASEAKGLRAAAKRSAVTHSSISNRFEESDMDSEMEKGGLLPRRLRPPPRTPPARRPTDPFKGDCVSIASCNDSF</sequence>
<gene>
    <name evidence="2" type="ORF">EVAR_38974_1</name>
</gene>
<organism evidence="2 3">
    <name type="scientific">Eumeta variegata</name>
    <name type="common">Bagworm moth</name>
    <name type="synonym">Eumeta japonica</name>
    <dbReference type="NCBI Taxonomy" id="151549"/>
    <lineage>
        <taxon>Eukaryota</taxon>
        <taxon>Metazoa</taxon>
        <taxon>Ecdysozoa</taxon>
        <taxon>Arthropoda</taxon>
        <taxon>Hexapoda</taxon>
        <taxon>Insecta</taxon>
        <taxon>Pterygota</taxon>
        <taxon>Neoptera</taxon>
        <taxon>Endopterygota</taxon>
        <taxon>Lepidoptera</taxon>
        <taxon>Glossata</taxon>
        <taxon>Ditrysia</taxon>
        <taxon>Tineoidea</taxon>
        <taxon>Psychidae</taxon>
        <taxon>Oiketicinae</taxon>
        <taxon>Eumeta</taxon>
    </lineage>
</organism>
<name>A0A4C1WA29_EUMVA</name>
<evidence type="ECO:0000256" key="1">
    <source>
        <dbReference type="SAM" id="MobiDB-lite"/>
    </source>
</evidence>
<keyword evidence="3" id="KW-1185">Reference proteome</keyword>
<proteinExistence type="predicted"/>
<dbReference type="AlphaFoldDB" id="A0A4C1WA29"/>
<comment type="caution">
    <text evidence="2">The sequence shown here is derived from an EMBL/GenBank/DDBJ whole genome shotgun (WGS) entry which is preliminary data.</text>
</comment>
<feature type="region of interest" description="Disordered" evidence="1">
    <location>
        <begin position="108"/>
        <end position="148"/>
    </location>
</feature>
<protein>
    <submittedName>
        <fullName evidence="2">Uncharacterized protein</fullName>
    </submittedName>
</protein>
<accession>A0A4C1WA29</accession>
<evidence type="ECO:0000313" key="2">
    <source>
        <dbReference type="EMBL" id="GBP47372.1"/>
    </source>
</evidence>
<reference evidence="2 3" key="1">
    <citation type="journal article" date="2019" name="Commun. Biol.">
        <title>The bagworm genome reveals a unique fibroin gene that provides high tensile strength.</title>
        <authorList>
            <person name="Kono N."/>
            <person name="Nakamura H."/>
            <person name="Ohtoshi R."/>
            <person name="Tomita M."/>
            <person name="Numata K."/>
            <person name="Arakawa K."/>
        </authorList>
    </citation>
    <scope>NUCLEOTIDE SEQUENCE [LARGE SCALE GENOMIC DNA]</scope>
</reference>